<reference evidence="1 2" key="1">
    <citation type="journal article" date="2021" name="J. Hered.">
        <title>A chromosome-level genome assembly of the parasitoid wasp, Cotesia glomerata (Hymenoptera: Braconidae).</title>
        <authorList>
            <person name="Pinto B.J."/>
            <person name="Weis J.J."/>
            <person name="Gamble T."/>
            <person name="Ode P.J."/>
            <person name="Paul R."/>
            <person name="Zaspel J.M."/>
        </authorList>
    </citation>
    <scope>NUCLEOTIDE SEQUENCE [LARGE SCALE GENOMIC DNA]</scope>
    <source>
        <strain evidence="1">CgM1</strain>
    </source>
</reference>
<sequence length="161" mass="18277">MVNNDELQRRVLARLRAENQHLFNELLEREERTMWAERCRIVALPTTQRMRLGWYQRCLLSIQIPMAPITVGWWCYTCRRPTYAVQACVRGADAILASHLTPTERSDAELDAGTAVYRTTCQCALTLEARSDKAAGRSAFISRSVADANPNPQSPVPDDIR</sequence>
<comment type="caution">
    <text evidence="1">The sequence shown here is derived from an EMBL/GenBank/DDBJ whole genome shotgun (WGS) entry which is preliminary data.</text>
</comment>
<name>A0AAV7HY64_COTGL</name>
<keyword evidence="2" id="KW-1185">Reference proteome</keyword>
<dbReference type="EMBL" id="JAHXZJ010002982">
    <property type="protein sequence ID" value="KAH0534979.1"/>
    <property type="molecule type" value="Genomic_DNA"/>
</dbReference>
<evidence type="ECO:0000313" key="2">
    <source>
        <dbReference type="Proteomes" id="UP000826195"/>
    </source>
</evidence>
<dbReference type="AlphaFoldDB" id="A0AAV7HY64"/>
<gene>
    <name evidence="1" type="ORF">KQX54_011246</name>
</gene>
<accession>A0AAV7HY64</accession>
<organism evidence="1 2">
    <name type="scientific">Cotesia glomerata</name>
    <name type="common">Lepidopteran parasitic wasp</name>
    <name type="synonym">Apanteles glomeratus</name>
    <dbReference type="NCBI Taxonomy" id="32391"/>
    <lineage>
        <taxon>Eukaryota</taxon>
        <taxon>Metazoa</taxon>
        <taxon>Ecdysozoa</taxon>
        <taxon>Arthropoda</taxon>
        <taxon>Hexapoda</taxon>
        <taxon>Insecta</taxon>
        <taxon>Pterygota</taxon>
        <taxon>Neoptera</taxon>
        <taxon>Endopterygota</taxon>
        <taxon>Hymenoptera</taxon>
        <taxon>Apocrita</taxon>
        <taxon>Ichneumonoidea</taxon>
        <taxon>Braconidae</taxon>
        <taxon>Microgastrinae</taxon>
        <taxon>Cotesia</taxon>
    </lineage>
</organism>
<dbReference type="Proteomes" id="UP000826195">
    <property type="component" value="Unassembled WGS sequence"/>
</dbReference>
<evidence type="ECO:0000313" key="1">
    <source>
        <dbReference type="EMBL" id="KAH0534979.1"/>
    </source>
</evidence>
<protein>
    <submittedName>
        <fullName evidence="1">Uncharacterized protein</fullName>
    </submittedName>
</protein>
<proteinExistence type="predicted"/>